<dbReference type="PANTHER" id="PTHR42715:SF10">
    <property type="entry name" value="BETA-GLUCOSIDASE"/>
    <property type="match status" value="1"/>
</dbReference>
<dbReference type="InterPro" id="IPR017853">
    <property type="entry name" value="GH"/>
</dbReference>
<organism evidence="6 7">
    <name type="scientific">Zobellia uliginosa</name>
    <dbReference type="NCBI Taxonomy" id="143224"/>
    <lineage>
        <taxon>Bacteria</taxon>
        <taxon>Pseudomonadati</taxon>
        <taxon>Bacteroidota</taxon>
        <taxon>Flavobacteriia</taxon>
        <taxon>Flavobacteriales</taxon>
        <taxon>Flavobacteriaceae</taxon>
        <taxon>Zobellia</taxon>
    </lineage>
</organism>
<dbReference type="InterPro" id="IPR019800">
    <property type="entry name" value="Glyco_hydro_3_AS"/>
</dbReference>
<dbReference type="Pfam" id="PF01915">
    <property type="entry name" value="Glyco_hydro_3_C"/>
    <property type="match status" value="1"/>
</dbReference>
<evidence type="ECO:0000313" key="6">
    <source>
        <dbReference type="EMBL" id="SIT02734.1"/>
    </source>
</evidence>
<dbReference type="InterPro" id="IPR002772">
    <property type="entry name" value="Glyco_hydro_3_C"/>
</dbReference>
<protein>
    <submittedName>
        <fullName evidence="6">Beta-glucosidase</fullName>
    </submittedName>
</protein>
<gene>
    <name evidence="6" type="ORF">SAMN05421766_10790</name>
</gene>
<evidence type="ECO:0000256" key="1">
    <source>
        <dbReference type="ARBA" id="ARBA00005336"/>
    </source>
</evidence>
<dbReference type="PANTHER" id="PTHR42715">
    <property type="entry name" value="BETA-GLUCOSIDASE"/>
    <property type="match status" value="1"/>
</dbReference>
<dbReference type="InterPro" id="IPR013783">
    <property type="entry name" value="Ig-like_fold"/>
</dbReference>
<comment type="caution">
    <text evidence="6">The sequence shown here is derived from an EMBL/GenBank/DDBJ whole genome shotgun (WGS) entry which is preliminary data.</text>
</comment>
<dbReference type="Proteomes" id="UP000185728">
    <property type="component" value="Unassembled WGS sequence"/>
</dbReference>
<feature type="domain" description="Fibronectin type III-like" evidence="5">
    <location>
        <begin position="658"/>
        <end position="726"/>
    </location>
</feature>
<comment type="similarity">
    <text evidence="1 4">Belongs to the glycosyl hydrolase 3 family.</text>
</comment>
<dbReference type="Gene3D" id="3.40.50.1700">
    <property type="entry name" value="Glycoside hydrolase family 3 C-terminal domain"/>
    <property type="match status" value="1"/>
</dbReference>
<dbReference type="Pfam" id="PF14310">
    <property type="entry name" value="Fn3-like"/>
    <property type="match status" value="1"/>
</dbReference>
<dbReference type="InterPro" id="IPR050288">
    <property type="entry name" value="Cellulose_deg_GH3"/>
</dbReference>
<dbReference type="Pfam" id="PF00933">
    <property type="entry name" value="Glyco_hydro_3"/>
    <property type="match status" value="1"/>
</dbReference>
<evidence type="ECO:0000256" key="4">
    <source>
        <dbReference type="RuleBase" id="RU361161"/>
    </source>
</evidence>
<dbReference type="Gene3D" id="3.20.20.300">
    <property type="entry name" value="Glycoside hydrolase, family 3, N-terminal domain"/>
    <property type="match status" value="1"/>
</dbReference>
<keyword evidence="7" id="KW-1185">Reference proteome</keyword>
<dbReference type="InterPro" id="IPR036881">
    <property type="entry name" value="Glyco_hydro_3_C_sf"/>
</dbReference>
<evidence type="ECO:0000313" key="7">
    <source>
        <dbReference type="Proteomes" id="UP000185728"/>
    </source>
</evidence>
<dbReference type="SUPFAM" id="SSF52279">
    <property type="entry name" value="Beta-D-glucan exohydrolase, C-terminal domain"/>
    <property type="match status" value="1"/>
</dbReference>
<dbReference type="PROSITE" id="PS00775">
    <property type="entry name" value="GLYCOSYL_HYDROL_F3"/>
    <property type="match status" value="1"/>
</dbReference>
<evidence type="ECO:0000256" key="2">
    <source>
        <dbReference type="ARBA" id="ARBA00022801"/>
    </source>
</evidence>
<dbReference type="Gene3D" id="2.60.40.10">
    <property type="entry name" value="Immunoglobulins"/>
    <property type="match status" value="1"/>
</dbReference>
<sequence length="738" mass="82513">MDSFTSRYFTFTFLALVMFNMGFAQDKVRSSDKKIEKLISKMSLEEKVHQLATQYPNANMRLGIPNLSANECLHGIKMDSATVFPQAIAMASTWDTELIERMGRTVAKESRAFGIHQCYTPMLAVVRDVRWGRTEESYGEDPYLVGKIGSSYIRGLQGMGTERFDENHIMATAKHFVADGEPMAGDNGAAHDVSEYTLQNVHLYPFRMAVEEAKVGAIMPAHHLLNGIPCHANKHVMQTVLRDEWGWDGLVVSDNGDMRSLKRVFNYVPDYEHAAKKGLEAGIHQELALFQGWSDHRMFGDYLISAVNKKIVPIALVDDAVKHVLQAKFDLGLFDADIKNDERFDVLKNPDNGEPDKVSQHDAEMFKKALYVGIPKKNWKKTVFDQSHNDLALEVAQKSIVLLKNEGSLLPLKKEKYKKISVVGPNGKAMRLGGYSPDNPKYYVNIVEGIQNYLGSDRDVAFEEGCDFTDSTANIPKAVALAESSDITIVAIGGSEETCRENEDRDDLRLPGPQQKLVEAIHATGKPYVVVLLNGRPLSIEWIAENSQAIVEGWYLGQETGKAIANVLFGKVNPSGKLPISFPRNVGQVPLFYNKLETGRPRQIYNSDPEPLFPFGYGLSYTSFELGKPRLSNEVIASNELTTVNIPISNTGTRSGETVVQLYVHDVLSERVRPQKELRNFKRVALKPGETKQISIKIGAQQLEYWNDGKWTIEPGQFDIMVGLDSKHLKKVALTVKK</sequence>
<name>A0ABY1L0M2_9FLAO</name>
<dbReference type="EMBL" id="FTOB01000007">
    <property type="protein sequence ID" value="SIT02734.1"/>
    <property type="molecule type" value="Genomic_DNA"/>
</dbReference>
<dbReference type="SUPFAM" id="SSF51445">
    <property type="entry name" value="(Trans)glycosidases"/>
    <property type="match status" value="1"/>
</dbReference>
<dbReference type="InterPro" id="IPR026891">
    <property type="entry name" value="Fn3-like"/>
</dbReference>
<keyword evidence="3" id="KW-0119">Carbohydrate metabolism</keyword>
<keyword evidence="2 4" id="KW-0378">Hydrolase</keyword>
<reference evidence="6 7" key="1">
    <citation type="submission" date="2017-01" db="EMBL/GenBank/DDBJ databases">
        <authorList>
            <person name="Varghese N."/>
            <person name="Submissions S."/>
        </authorList>
    </citation>
    <scope>NUCLEOTIDE SEQUENCE [LARGE SCALE GENOMIC DNA]</scope>
    <source>
        <strain evidence="6 7">DSM 2061</strain>
    </source>
</reference>
<evidence type="ECO:0000259" key="5">
    <source>
        <dbReference type="SMART" id="SM01217"/>
    </source>
</evidence>
<dbReference type="InterPro" id="IPR036962">
    <property type="entry name" value="Glyco_hydro_3_N_sf"/>
</dbReference>
<dbReference type="SMART" id="SM01217">
    <property type="entry name" value="Fn3_like"/>
    <property type="match status" value="1"/>
</dbReference>
<keyword evidence="4" id="KW-0326">Glycosidase</keyword>
<dbReference type="InterPro" id="IPR001764">
    <property type="entry name" value="Glyco_hydro_3_N"/>
</dbReference>
<dbReference type="PRINTS" id="PR00133">
    <property type="entry name" value="GLHYDRLASE3"/>
</dbReference>
<proteinExistence type="inferred from homology"/>
<accession>A0ABY1L0M2</accession>
<evidence type="ECO:0000256" key="3">
    <source>
        <dbReference type="ARBA" id="ARBA00023277"/>
    </source>
</evidence>